<dbReference type="InterPro" id="IPR036691">
    <property type="entry name" value="Endo/exonu/phosph_ase_sf"/>
</dbReference>
<protein>
    <recommendedName>
        <fullName evidence="1">Reverse transcriptase domain-containing protein</fullName>
    </recommendedName>
</protein>
<gene>
    <name evidence="2" type="ORF">U9M48_025044</name>
</gene>
<dbReference type="CDD" id="cd01650">
    <property type="entry name" value="RT_nLTR_like"/>
    <property type="match status" value="1"/>
</dbReference>
<dbReference type="Gene3D" id="3.60.10.10">
    <property type="entry name" value="Endonuclease/exonuclease/phosphatase"/>
    <property type="match status" value="1"/>
</dbReference>
<reference evidence="2 3" key="1">
    <citation type="submission" date="2024-02" db="EMBL/GenBank/DDBJ databases">
        <title>High-quality chromosome-scale genome assembly of Pensacola bahiagrass (Paspalum notatum Flugge var. saurae).</title>
        <authorList>
            <person name="Vega J.M."/>
            <person name="Podio M."/>
            <person name="Orjuela J."/>
            <person name="Siena L.A."/>
            <person name="Pessino S.C."/>
            <person name="Combes M.C."/>
            <person name="Mariac C."/>
            <person name="Albertini E."/>
            <person name="Pupilli F."/>
            <person name="Ortiz J.P.A."/>
            <person name="Leblanc O."/>
        </authorList>
    </citation>
    <scope>NUCLEOTIDE SEQUENCE [LARGE SCALE GENOMIC DNA]</scope>
    <source>
        <strain evidence="2">R1</strain>
        <tissue evidence="2">Leaf</tissue>
    </source>
</reference>
<evidence type="ECO:0000259" key="1">
    <source>
        <dbReference type="PROSITE" id="PS50878"/>
    </source>
</evidence>
<name>A0AAQ3TN14_PASNO</name>
<dbReference type="PROSITE" id="PS50878">
    <property type="entry name" value="RT_POL"/>
    <property type="match status" value="1"/>
</dbReference>
<dbReference type="EMBL" id="CP144749">
    <property type="protein sequence ID" value="WVZ77144.1"/>
    <property type="molecule type" value="Genomic_DNA"/>
</dbReference>
<dbReference type="SUPFAM" id="SSF56219">
    <property type="entry name" value="DNase I-like"/>
    <property type="match status" value="1"/>
</dbReference>
<dbReference type="PANTHER" id="PTHR33116">
    <property type="entry name" value="REVERSE TRANSCRIPTASE ZINC-BINDING DOMAIN-CONTAINING PROTEIN-RELATED-RELATED"/>
    <property type="match status" value="1"/>
</dbReference>
<dbReference type="Proteomes" id="UP001341281">
    <property type="component" value="Chromosome 05"/>
</dbReference>
<feature type="domain" description="Reverse transcriptase" evidence="1">
    <location>
        <begin position="489"/>
        <end position="765"/>
    </location>
</feature>
<evidence type="ECO:0000313" key="3">
    <source>
        <dbReference type="Proteomes" id="UP001341281"/>
    </source>
</evidence>
<dbReference type="Pfam" id="PF13966">
    <property type="entry name" value="zf-RVT"/>
    <property type="match status" value="2"/>
</dbReference>
<accession>A0AAQ3TN14</accession>
<evidence type="ECO:0000313" key="2">
    <source>
        <dbReference type="EMBL" id="WVZ77144.1"/>
    </source>
</evidence>
<dbReference type="Pfam" id="PF03372">
    <property type="entry name" value="Exo_endo_phos"/>
    <property type="match status" value="1"/>
</dbReference>
<dbReference type="Pfam" id="PF00078">
    <property type="entry name" value="RVT_1"/>
    <property type="match status" value="1"/>
</dbReference>
<dbReference type="InterPro" id="IPR005135">
    <property type="entry name" value="Endo/exonuclease/phosphatase"/>
</dbReference>
<dbReference type="GO" id="GO:0003824">
    <property type="term" value="F:catalytic activity"/>
    <property type="evidence" value="ECO:0007669"/>
    <property type="project" value="InterPro"/>
</dbReference>
<sequence>MTDLNLDTLCWNVRGLNRPARRDVVQEMISTSGCHIACLQESKLSNVNSFLATALGSPRLDSFNFKPAGGFSGTCGGILLLWNSNFVELSDFVIGEFHISATANLRQTPISFLLSVVYGPTRNSKKSQILREIRDLEPPTGHPWLILGDFNFIYKATDKSNTRLNPRLMHQIRDTLDACDLREIHLQNRKFTWSNERSNPTLAKLDRIFCNDEWDAIFSNHGLHALSTSLSDHCPLLLSNQSRPRKPRSFKFENFWIKLPKFKEVVAEAWGKPSTHAEPFHRLFHKFHDTAEALRTWSNKLIPDAKLLLHMALEIVLRLDIAQESRPLSTEEQSLRDKLKRRILGLAVVERARKKQSSRLCNLKFGDANTRFFHRRANARCRKNFIYRIRKDQGWAYSHQDKAAEIQAFFGELLARPRPRQVDLMWDSIAIQQHDLSSLDEAFTDQEIKRSIDLLPGNKAPGPDGYTGAFFKSCWDIIKDDLMSAANAFHDLRCLNLQLINSANIILIPKKEGADAVCDFRPISLIHSFIKIITKTLALRLAPRMNEIISSCQSAFIKKRSIHDNFMTVRNQIRRYQRNKTPSLFLKLDIAKAFDSVRWEYLLMLLQHLGFPTRWRDWIAAILSTSTSRVFINGVPNPPLRHGRGLRQGDPLSPLLFVIAIDPLQKLLGAATELGLLSKLRGRASNLRISLYADDAAIFIAPTTKDVEALMRLLDLFGQASGPVTNFHKSSVIPIRCNGIDLSSVLESIPARRATFPTKYLGLPLSNSRLQKVDFQFLIDKILGKLNSWNGRNLTAAGRLTLVKSVITSQAVYLLSSLRVPKDLMKCVDAKRRHFLWAGMERLTGGKCKVNWIRSARPKACGGLGILHLARFARALRLRWLWQEWSSHSSASSPSDSNCTTTDRLLFAAATTLIVGDGARASFWNSPWLRGLSPRDIAPHVFHISKRKNRTLKEALCDGLWIRDLNLHHREFSATHLMEFCRLWSEVNQQQLRLNRTVNTQLDPLIKRNSLGPCPLTLSDSSGGFGHHQNANSSDRIWTADRLARRGWPHIPLCALCRSTQESGIHLFADCRFVKRIWREVALWTASENLLPSSWGHYDSICLWWTDLADAMSRNKKGVRSLIILVIWEIWRERNARIFDHREASVEQVLNVIKGAAALWSAAGAKHLGGLIRHHDLEMAINKKALLCMFEKLSGLKINFYKSELFCFGQAKECENDYSELFGCRSGSFPFRYLGLPMHYRKLENSDWKHIEERFEQRLSGWKGKLLSVGGRLVLINSVLSSLLMFMLSFFAIPKGVLKKLEYFRFRFFWQNDQHKKKYHLIKWDQIRQPKEQGGLGIIDLEVQNKCLLSKWLFKLANEDGIWQSLIRNKYLKSKPLGSGIKKQDFLSLGSFNIGDGTQVRFWKDTWCGNQPLKLSYPSLFSIARKKGAIVADVMSSSPLNISFRRGLYGERLLAWIELVGRVMSLEMREGRDVFRWGLNKTGLFSVRSMYKHLINNGLKVSQEIWRTKIPLKTKIFMWYIKRGVLLTKDNLEMKPETFVSIV</sequence>
<dbReference type="InterPro" id="IPR000477">
    <property type="entry name" value="RT_dom"/>
</dbReference>
<dbReference type="InterPro" id="IPR026960">
    <property type="entry name" value="RVT-Znf"/>
</dbReference>
<dbReference type="PANTHER" id="PTHR33116:SF87">
    <property type="entry name" value="OS01G0158850 PROTEIN"/>
    <property type="match status" value="1"/>
</dbReference>
<keyword evidence="3" id="KW-1185">Reference proteome</keyword>
<organism evidence="2 3">
    <name type="scientific">Paspalum notatum var. saurae</name>
    <dbReference type="NCBI Taxonomy" id="547442"/>
    <lineage>
        <taxon>Eukaryota</taxon>
        <taxon>Viridiplantae</taxon>
        <taxon>Streptophyta</taxon>
        <taxon>Embryophyta</taxon>
        <taxon>Tracheophyta</taxon>
        <taxon>Spermatophyta</taxon>
        <taxon>Magnoliopsida</taxon>
        <taxon>Liliopsida</taxon>
        <taxon>Poales</taxon>
        <taxon>Poaceae</taxon>
        <taxon>PACMAD clade</taxon>
        <taxon>Panicoideae</taxon>
        <taxon>Andropogonodae</taxon>
        <taxon>Paspaleae</taxon>
        <taxon>Paspalinae</taxon>
        <taxon>Paspalum</taxon>
    </lineage>
</organism>
<proteinExistence type="predicted"/>